<keyword evidence="4" id="KW-1185">Reference proteome</keyword>
<feature type="compositionally biased region" description="Basic and acidic residues" evidence="1">
    <location>
        <begin position="857"/>
        <end position="869"/>
    </location>
</feature>
<gene>
    <name evidence="3" type="ORF">FYJ85_20490</name>
</gene>
<feature type="domain" description="Glycoside hydrolase family 2 catalytic" evidence="2">
    <location>
        <begin position="73"/>
        <end position="256"/>
    </location>
</feature>
<dbReference type="SUPFAM" id="SSF51445">
    <property type="entry name" value="(Trans)glycosidases"/>
    <property type="match status" value="1"/>
</dbReference>
<dbReference type="Proteomes" id="UP000435649">
    <property type="component" value="Unassembled WGS sequence"/>
</dbReference>
<dbReference type="GO" id="GO:0005975">
    <property type="term" value="P:carbohydrate metabolic process"/>
    <property type="evidence" value="ECO:0007669"/>
    <property type="project" value="InterPro"/>
</dbReference>
<sequence>MGESQALEPGHPPSLHCALSTEKQLRHPHRRTGAGPLFGFREFELRGRDYYLNGSRIHLFNHDGWANASSDPEEARRVARTLKRLGYNSVRTLFPVEAKDNYPDNIMRICDEEGLLQFVNLDGVTGREFAIWNDPEVRRNLETRMAASIRRRRNHPSCVMYFLSSNFLGYGWDYHPLKMADGYLPAFQKSRAGICSEAVKIMRKYDPSRPFFFQAGGNFGPVITSNAYFCWWPQAERNAWPEVWSAIGTKPLHIIETGFPYIRSFYGMDLQYPGEKPLFYHENLARYYGPAVYRDSDREMLASTAASTQGKAAEVYYDAPWHQKLRSDLLRETIPLWRSFGISGICPFSEIHYAFRKHAPHRTSHTAKAWEVEAPEFRRFGWTPDLRKIQYQSDIDSSRPLPAASALADALAPRLTLLDGGAAAPSDRRRNYFGGETLRKGLTLINDTQAETRFETGWRLLDAAGKTVAGNRKGELLAPGETARLPVEVKLPAVASRSSFRLTAAGAARALEITVFPRPAARRADSVALYDEKGLTAAALQAAGITCRNAIGLDTLDGITLLTIGRESLTPEFASFALRMHLKERIDAGKLNVLFFEQTPEALAGLGLRARPVYAREVFLSPALSLPGLSDGDCRDWAGNGTLAPSEQPPAPETEESVASPLWHWSNRNMVASYPLRRPVEGDCRILAACGMDLLYTPLLEMRSGAGRIVFCQLEISGRSEPDPAALLVASGLVTAYAAPNPERGETEFLAPAAVTPAETAGYLEKVRNGAVLLAPPGSGPLFGLREKTENVNRFAFTPAGKAHWPDLTERDGFLRAPQTLTVLSGKGLIPLTLPAFAAELRYGRGRIIFLETPADPQREERERGRKNGPDSSAEWSAEILAERFAQLRNRIIAANNPGLPSTAERLERPLAAGQQLDLSGRWEFKAGDGGKPETVVVPGFYNLQLPHHEGFVGIAEYRRTVTLPEHFRGRELLLDLGAVDDLDESFVNGVKIGATGEETAGYWAARRRYPVPADLTQSGRLDIVIRAENLRGNGGITGHARLLLPEKDEDASEYPYTGLNARYDTETHVRW</sequence>
<name>A0A844GB07_9BACT</name>
<dbReference type="InterPro" id="IPR006103">
    <property type="entry name" value="Glyco_hydro_2_cat"/>
</dbReference>
<dbReference type="GO" id="GO:0004553">
    <property type="term" value="F:hydrolase activity, hydrolyzing O-glycosyl compounds"/>
    <property type="evidence" value="ECO:0007669"/>
    <property type="project" value="InterPro"/>
</dbReference>
<evidence type="ECO:0000313" key="4">
    <source>
        <dbReference type="Proteomes" id="UP000435649"/>
    </source>
</evidence>
<dbReference type="SUPFAM" id="SSF49785">
    <property type="entry name" value="Galactose-binding domain-like"/>
    <property type="match status" value="1"/>
</dbReference>
<proteinExistence type="predicted"/>
<evidence type="ECO:0000313" key="3">
    <source>
        <dbReference type="EMBL" id="MST99409.1"/>
    </source>
</evidence>
<feature type="region of interest" description="Disordered" evidence="1">
    <location>
        <begin position="854"/>
        <end position="874"/>
    </location>
</feature>
<dbReference type="Gene3D" id="2.60.120.260">
    <property type="entry name" value="Galactose-binding domain-like"/>
    <property type="match status" value="1"/>
</dbReference>
<dbReference type="EMBL" id="VUNS01000036">
    <property type="protein sequence ID" value="MST99409.1"/>
    <property type="molecule type" value="Genomic_DNA"/>
</dbReference>
<dbReference type="PANTHER" id="PTHR42732">
    <property type="entry name" value="BETA-GALACTOSIDASE"/>
    <property type="match status" value="1"/>
</dbReference>
<comment type="caution">
    <text evidence="3">The sequence shown here is derived from an EMBL/GenBank/DDBJ whole genome shotgun (WGS) entry which is preliminary data.</text>
</comment>
<dbReference type="Pfam" id="PF02836">
    <property type="entry name" value="Glyco_hydro_2_C"/>
    <property type="match status" value="1"/>
</dbReference>
<dbReference type="PANTHER" id="PTHR42732:SF1">
    <property type="entry name" value="BETA-MANNOSIDASE"/>
    <property type="match status" value="1"/>
</dbReference>
<accession>A0A844GB07</accession>
<dbReference type="AlphaFoldDB" id="A0A844GB07"/>
<organism evidence="3 4">
    <name type="scientific">Victivallis lenta</name>
    <dbReference type="NCBI Taxonomy" id="2606640"/>
    <lineage>
        <taxon>Bacteria</taxon>
        <taxon>Pseudomonadati</taxon>
        <taxon>Lentisphaerota</taxon>
        <taxon>Lentisphaeria</taxon>
        <taxon>Victivallales</taxon>
        <taxon>Victivallaceae</taxon>
        <taxon>Victivallis</taxon>
    </lineage>
</organism>
<dbReference type="InterPro" id="IPR017853">
    <property type="entry name" value="GH"/>
</dbReference>
<evidence type="ECO:0000256" key="1">
    <source>
        <dbReference type="SAM" id="MobiDB-lite"/>
    </source>
</evidence>
<protein>
    <recommendedName>
        <fullName evidence="2">Glycoside hydrolase family 2 catalytic domain-containing protein</fullName>
    </recommendedName>
</protein>
<dbReference type="Gene3D" id="3.20.20.80">
    <property type="entry name" value="Glycosidases"/>
    <property type="match status" value="1"/>
</dbReference>
<dbReference type="InterPro" id="IPR051913">
    <property type="entry name" value="GH2_Domain-Containing"/>
</dbReference>
<dbReference type="InterPro" id="IPR008979">
    <property type="entry name" value="Galactose-bd-like_sf"/>
</dbReference>
<reference evidence="3 4" key="1">
    <citation type="submission" date="2019-08" db="EMBL/GenBank/DDBJ databases">
        <title>In-depth cultivation of the pig gut microbiome towards novel bacterial diversity and tailored functional studies.</title>
        <authorList>
            <person name="Wylensek D."/>
            <person name="Hitch T.C.A."/>
            <person name="Clavel T."/>
        </authorList>
    </citation>
    <scope>NUCLEOTIDE SEQUENCE [LARGE SCALE GENOMIC DNA]</scope>
    <source>
        <strain evidence="3 4">BBE-744-WT-12</strain>
    </source>
</reference>
<evidence type="ECO:0000259" key="2">
    <source>
        <dbReference type="Pfam" id="PF02836"/>
    </source>
</evidence>